<feature type="transmembrane region" description="Helical" evidence="9">
    <location>
        <begin position="56"/>
        <end position="79"/>
    </location>
</feature>
<keyword evidence="2" id="KW-0813">Transport</keyword>
<feature type="compositionally biased region" description="Polar residues" evidence="8">
    <location>
        <begin position="210"/>
        <end position="225"/>
    </location>
</feature>
<keyword evidence="3" id="KW-1003">Cell membrane</keyword>
<dbReference type="GO" id="GO:0005886">
    <property type="term" value="C:plasma membrane"/>
    <property type="evidence" value="ECO:0007669"/>
    <property type="project" value="UniProtKB-SubCell"/>
</dbReference>
<feature type="compositionally biased region" description="Polar residues" evidence="8">
    <location>
        <begin position="184"/>
        <end position="198"/>
    </location>
</feature>
<evidence type="ECO:0000256" key="2">
    <source>
        <dbReference type="ARBA" id="ARBA00022448"/>
    </source>
</evidence>
<dbReference type="PANTHER" id="PTHR33281:SF19">
    <property type="entry name" value="VOLTAGE-DEPENDENT ANION CHANNEL-FORMING PROTEIN YNEE"/>
    <property type="match status" value="1"/>
</dbReference>
<feature type="region of interest" description="Disordered" evidence="8">
    <location>
        <begin position="180"/>
        <end position="256"/>
    </location>
</feature>
<dbReference type="HOGENOM" id="CLU_029790_6_1_1"/>
<dbReference type="InterPro" id="IPR044669">
    <property type="entry name" value="YneE/VCCN1/2-like"/>
</dbReference>
<evidence type="ECO:0000256" key="4">
    <source>
        <dbReference type="ARBA" id="ARBA00022692"/>
    </source>
</evidence>
<evidence type="ECO:0000256" key="8">
    <source>
        <dbReference type="SAM" id="MobiDB-lite"/>
    </source>
</evidence>
<dbReference type="PANTHER" id="PTHR33281">
    <property type="entry name" value="UPF0187 PROTEIN YNEE"/>
    <property type="match status" value="1"/>
</dbReference>
<keyword evidence="6" id="KW-0406">Ion transport</keyword>
<dbReference type="EMBL" id="KL198013">
    <property type="protein sequence ID" value="KDQ23192.1"/>
    <property type="molecule type" value="Genomic_DNA"/>
</dbReference>
<evidence type="ECO:0000256" key="7">
    <source>
        <dbReference type="ARBA" id="ARBA00023136"/>
    </source>
</evidence>
<dbReference type="Pfam" id="PF25539">
    <property type="entry name" value="Bestrophin_2"/>
    <property type="match status" value="2"/>
</dbReference>
<keyword evidence="5 9" id="KW-1133">Transmembrane helix</keyword>
<dbReference type="Proteomes" id="UP000027073">
    <property type="component" value="Unassembled WGS sequence"/>
</dbReference>
<evidence type="ECO:0000313" key="10">
    <source>
        <dbReference type="EMBL" id="KDQ23192.1"/>
    </source>
</evidence>
<evidence type="ECO:0000256" key="3">
    <source>
        <dbReference type="ARBA" id="ARBA00022475"/>
    </source>
</evidence>
<evidence type="ECO:0000256" key="1">
    <source>
        <dbReference type="ARBA" id="ARBA00004651"/>
    </source>
</evidence>
<feature type="transmembrane region" description="Helical" evidence="9">
    <location>
        <begin position="398"/>
        <end position="417"/>
    </location>
</feature>
<dbReference type="AlphaFoldDB" id="A0A067NGF3"/>
<name>A0A067NGF3_PLEO1</name>
<keyword evidence="4 9" id="KW-0812">Transmembrane</keyword>
<evidence type="ECO:0000256" key="5">
    <source>
        <dbReference type="ARBA" id="ARBA00022989"/>
    </source>
</evidence>
<evidence type="ECO:0000256" key="9">
    <source>
        <dbReference type="SAM" id="Phobius"/>
    </source>
</evidence>
<accession>A0A067NGF3</accession>
<dbReference type="GO" id="GO:0005254">
    <property type="term" value="F:chloride channel activity"/>
    <property type="evidence" value="ECO:0007669"/>
    <property type="project" value="InterPro"/>
</dbReference>
<proteinExistence type="predicted"/>
<dbReference type="InParanoid" id="A0A067NGF3"/>
<feature type="transmembrane region" description="Helical" evidence="9">
    <location>
        <begin position="373"/>
        <end position="392"/>
    </location>
</feature>
<dbReference type="VEuPathDB" id="FungiDB:PLEOSDRAFT_1048994"/>
<reference evidence="11" key="1">
    <citation type="journal article" date="2014" name="Proc. Natl. Acad. Sci. U.S.A.">
        <title>Extensive sampling of basidiomycete genomes demonstrates inadequacy of the white-rot/brown-rot paradigm for wood decay fungi.</title>
        <authorList>
            <person name="Riley R."/>
            <person name="Salamov A.A."/>
            <person name="Brown D.W."/>
            <person name="Nagy L.G."/>
            <person name="Floudas D."/>
            <person name="Held B.W."/>
            <person name="Levasseur A."/>
            <person name="Lombard V."/>
            <person name="Morin E."/>
            <person name="Otillar R."/>
            <person name="Lindquist E.A."/>
            <person name="Sun H."/>
            <person name="LaButti K.M."/>
            <person name="Schmutz J."/>
            <person name="Jabbour D."/>
            <person name="Luo H."/>
            <person name="Baker S.E."/>
            <person name="Pisabarro A.G."/>
            <person name="Walton J.D."/>
            <person name="Blanchette R.A."/>
            <person name="Henrissat B."/>
            <person name="Martin F."/>
            <person name="Cullen D."/>
            <person name="Hibbett D.S."/>
            <person name="Grigoriev I.V."/>
        </authorList>
    </citation>
    <scope>NUCLEOTIDE SEQUENCE [LARGE SCALE GENOMIC DNA]</scope>
    <source>
        <strain evidence="11">PC15</strain>
    </source>
</reference>
<protein>
    <submittedName>
        <fullName evidence="10">Uncharacterized protein</fullName>
    </submittedName>
</protein>
<evidence type="ECO:0000256" key="6">
    <source>
        <dbReference type="ARBA" id="ARBA00023065"/>
    </source>
</evidence>
<feature type="non-terminal residue" evidence="10">
    <location>
        <position position="1"/>
    </location>
</feature>
<dbReference type="STRING" id="1137138.A0A067NGF3"/>
<sequence length="512" mass="57518">QGFKVPDPFAPREQQAAASVVHAFLATAVSRCWHILLFYGAWATMVTLLGHNGYDIIVQPTLLTVVGTVLGFVISYRTTSSFERYNEGRRLWSQIIIASRSFARVLWFHVPDAAPPTPGVEISADEEKARSTIEKKTAINLVEAFAVAIKHYLRNEDGIYYRDLYYLVKFLPEYALPAGRPSETDLSSPPKSDFSSNARDGGTLKEKSVDQSQHVRYRQHVSTGGSLPFPATTPSTRPPDRRKDGDLPLPPFRRTNTTNTIISQSDEIYLLPGNLTPSYYILTIFPFSLLDRVLKKKKSTKTKKKRAELRNKAISHNIPLEISLYLSSYVAALQRRHTIDVPTTNSLLLSLGQLVDSLTGLERILTTPIPFSYSFHLWAITTIFCLLLPFQIWAQLHWLTIPGTVVTAFFFFGFLVAGEEIESYDKNDLNLDHFTHNIIRNELRAITSTPPPDPSTWAFSRQNDLIFASHVDEQVARIPPEEWVAKGYGKMQEALADIQGKGSPSPKDPADP</sequence>
<evidence type="ECO:0000313" key="11">
    <source>
        <dbReference type="Proteomes" id="UP000027073"/>
    </source>
</evidence>
<dbReference type="OrthoDB" id="1368at2759"/>
<gene>
    <name evidence="10" type="ORF">PLEOSDRAFT_1048994</name>
</gene>
<organism evidence="10 11">
    <name type="scientific">Pleurotus ostreatus (strain PC15)</name>
    <name type="common">Oyster mushroom</name>
    <dbReference type="NCBI Taxonomy" id="1137138"/>
    <lineage>
        <taxon>Eukaryota</taxon>
        <taxon>Fungi</taxon>
        <taxon>Dikarya</taxon>
        <taxon>Basidiomycota</taxon>
        <taxon>Agaricomycotina</taxon>
        <taxon>Agaricomycetes</taxon>
        <taxon>Agaricomycetidae</taxon>
        <taxon>Agaricales</taxon>
        <taxon>Pleurotineae</taxon>
        <taxon>Pleurotaceae</taxon>
        <taxon>Pleurotus</taxon>
    </lineage>
</organism>
<comment type="subcellular location">
    <subcellularLocation>
        <location evidence="1">Cell membrane</location>
        <topology evidence="1">Multi-pass membrane protein</topology>
    </subcellularLocation>
</comment>
<keyword evidence="7 9" id="KW-0472">Membrane</keyword>